<dbReference type="InterPro" id="IPR011022">
    <property type="entry name" value="Arrestin_C-like"/>
</dbReference>
<protein>
    <recommendedName>
        <fullName evidence="2">Arrestin C-terminal-like domain-containing protein</fullName>
    </recommendedName>
</protein>
<dbReference type="EMBL" id="MU150229">
    <property type="protein sequence ID" value="KAF9469870.1"/>
    <property type="molecule type" value="Genomic_DNA"/>
</dbReference>
<evidence type="ECO:0000259" key="2">
    <source>
        <dbReference type="SMART" id="SM01017"/>
    </source>
</evidence>
<dbReference type="InterPro" id="IPR014756">
    <property type="entry name" value="Ig_E-set"/>
</dbReference>
<comment type="caution">
    <text evidence="3">The sequence shown here is derived from an EMBL/GenBank/DDBJ whole genome shotgun (WGS) entry which is preliminary data.</text>
</comment>
<gene>
    <name evidence="3" type="ORF">BDZ94DRAFT_1316980</name>
</gene>
<reference evidence="3" key="1">
    <citation type="submission" date="2020-11" db="EMBL/GenBank/DDBJ databases">
        <authorList>
            <consortium name="DOE Joint Genome Institute"/>
            <person name="Ahrendt S."/>
            <person name="Riley R."/>
            <person name="Andreopoulos W."/>
            <person name="Labutti K."/>
            <person name="Pangilinan J."/>
            <person name="Ruiz-Duenas F.J."/>
            <person name="Barrasa J.M."/>
            <person name="Sanchez-Garcia M."/>
            <person name="Camarero S."/>
            <person name="Miyauchi S."/>
            <person name="Serrano A."/>
            <person name="Linde D."/>
            <person name="Babiker R."/>
            <person name="Drula E."/>
            <person name="Ayuso-Fernandez I."/>
            <person name="Pacheco R."/>
            <person name="Padilla G."/>
            <person name="Ferreira P."/>
            <person name="Barriuso J."/>
            <person name="Kellner H."/>
            <person name="Castanera R."/>
            <person name="Alfaro M."/>
            <person name="Ramirez L."/>
            <person name="Pisabarro A.G."/>
            <person name="Kuo A."/>
            <person name="Tritt A."/>
            <person name="Lipzen A."/>
            <person name="He G."/>
            <person name="Yan M."/>
            <person name="Ng V."/>
            <person name="Cullen D."/>
            <person name="Martin F."/>
            <person name="Rosso M.-N."/>
            <person name="Henrissat B."/>
            <person name="Hibbett D."/>
            <person name="Martinez A.T."/>
            <person name="Grigoriev I.V."/>
        </authorList>
    </citation>
    <scope>NUCLEOTIDE SEQUENCE</scope>
    <source>
        <strain evidence="3">CBS 247.69</strain>
    </source>
</reference>
<feature type="compositionally biased region" description="Polar residues" evidence="1">
    <location>
        <begin position="575"/>
        <end position="586"/>
    </location>
</feature>
<dbReference type="SMART" id="SM01017">
    <property type="entry name" value="Arrestin_C"/>
    <property type="match status" value="1"/>
</dbReference>
<dbReference type="SUPFAM" id="SSF81296">
    <property type="entry name" value="E set domains"/>
    <property type="match status" value="1"/>
</dbReference>
<dbReference type="Gene3D" id="2.60.40.640">
    <property type="match status" value="1"/>
</dbReference>
<feature type="region of interest" description="Disordered" evidence="1">
    <location>
        <begin position="559"/>
        <end position="586"/>
    </location>
</feature>
<proteinExistence type="predicted"/>
<name>A0A9P6CQ50_9AGAR</name>
<sequence length="974" mass="107027">MSPNNAATGLGFDFSLSTDALAEARTSLALDNISNDHRDYTSTQASNRTELLVASGSLEITASEQPYSTSHSAPRMEGLSQATRNPVVRLDASEGASGLREGSCIGLETATLEKNSIQDHRDYVFQNQQVGLSRHGTLLTVGATPERRAAELKSILGSANSRLKPGAVILPNPEQLTHYDGPILLERARSRARVEVDIILHSNTCVQGGYLQGHVTIHIRKRLKNESVVAISGGKVRVIGFESISNERERYPFYQCSSPLSTIATSGSMYREPQHDEEGFSQASEGRHTSSFSMYIPLSSDHGVPKGAMYTQSGVAVRYIAMVSIKIKELESNNRSIAHFYRDCEIWPRLNPSEILAATTQPLQMSASRGLFRGGNGKVNMVASLYRSHWVAGQRCYVNIAVTNGTKKTIKSLTLALLRSTVIFKPDLSLNTLSRDHGVDPDACQTSTSQKQISESVLEMSQRSARGHASTRGWWTGVGPGEHLKFSHFIAIPPDALSIKRSRLLEVDYSLRVSLSTRTLRTTDVQVVLPIRIINFLSVDPPPSLSPQCNNLQANLHKNTSSEGHTAEQPHSDHPPSSNISRPFGSYRTNSRLESLAEAEEESCITSENSEMLDEPLDNAYEGVDSEFYEEYYEDIIDDVRCPNPHEDPDDFSMYEDDADEIVQYTYPPPAIDPENAPRFSDLYYASIQENLDQLSQQDDAPSSESEPTQLPSLGNLQDFNIPIHGTQTYPELRPNARRPIILPRLNRPHGPSTFAQRVQEKINAVAATSDLEILCPRNMHQGPLEPHVIFDPDDNSYFSAQNVLNQTVLEATQDIHDKQRNSTSSIQEMRPSTSRGLHESGPAQFSSKMESTASSAFSAVSSSTANGSRLLPVPPCINNGAFPDTGVDPPESPSTRFPAYAEAHCTDIQDAYQPDHDHVKETQINGEDAVLSTRPSAPRPPMVAPAVGGSASSVKDRIKELEERVRAVELAEA</sequence>
<accession>A0A9P6CQ50</accession>
<feature type="region of interest" description="Disordered" evidence="1">
    <location>
        <begin position="694"/>
        <end position="719"/>
    </location>
</feature>
<dbReference type="OrthoDB" id="298939at2759"/>
<keyword evidence="4" id="KW-1185">Reference proteome</keyword>
<organism evidence="3 4">
    <name type="scientific">Collybia nuda</name>
    <dbReference type="NCBI Taxonomy" id="64659"/>
    <lineage>
        <taxon>Eukaryota</taxon>
        <taxon>Fungi</taxon>
        <taxon>Dikarya</taxon>
        <taxon>Basidiomycota</taxon>
        <taxon>Agaricomycotina</taxon>
        <taxon>Agaricomycetes</taxon>
        <taxon>Agaricomycetidae</taxon>
        <taxon>Agaricales</taxon>
        <taxon>Tricholomatineae</taxon>
        <taxon>Clitocybaceae</taxon>
        <taxon>Collybia</taxon>
    </lineage>
</organism>
<feature type="compositionally biased region" description="Polar residues" evidence="1">
    <location>
        <begin position="822"/>
        <end position="836"/>
    </location>
</feature>
<dbReference type="InterPro" id="IPR014752">
    <property type="entry name" value="Arrestin-like_C"/>
</dbReference>
<feature type="compositionally biased region" description="Polar residues" evidence="1">
    <location>
        <begin position="62"/>
        <end position="72"/>
    </location>
</feature>
<dbReference type="Pfam" id="PF02752">
    <property type="entry name" value="Arrestin_C"/>
    <property type="match status" value="1"/>
</dbReference>
<feature type="region of interest" description="Disordered" evidence="1">
    <location>
        <begin position="817"/>
        <end position="851"/>
    </location>
</feature>
<dbReference type="AlphaFoldDB" id="A0A9P6CQ50"/>
<feature type="region of interest" description="Disordered" evidence="1">
    <location>
        <begin position="62"/>
        <end position="85"/>
    </location>
</feature>
<feature type="region of interest" description="Disordered" evidence="1">
    <location>
        <begin position="934"/>
        <end position="956"/>
    </location>
</feature>
<evidence type="ECO:0000313" key="3">
    <source>
        <dbReference type="EMBL" id="KAF9469870.1"/>
    </source>
</evidence>
<evidence type="ECO:0000313" key="4">
    <source>
        <dbReference type="Proteomes" id="UP000807353"/>
    </source>
</evidence>
<feature type="domain" description="Arrestin C-terminal-like" evidence="2">
    <location>
        <begin position="375"/>
        <end position="536"/>
    </location>
</feature>
<feature type="compositionally biased region" description="Basic and acidic residues" evidence="1">
    <location>
        <begin position="565"/>
        <end position="574"/>
    </location>
</feature>
<evidence type="ECO:0000256" key="1">
    <source>
        <dbReference type="SAM" id="MobiDB-lite"/>
    </source>
</evidence>
<dbReference type="Proteomes" id="UP000807353">
    <property type="component" value="Unassembled WGS sequence"/>
</dbReference>